<gene>
    <name evidence="2" type="ORF">A4U43_C03F25350</name>
</gene>
<evidence type="ECO:0000256" key="1">
    <source>
        <dbReference type="SAM" id="Phobius"/>
    </source>
</evidence>
<organism evidence="2 3">
    <name type="scientific">Asparagus officinalis</name>
    <name type="common">Garden asparagus</name>
    <dbReference type="NCBI Taxonomy" id="4686"/>
    <lineage>
        <taxon>Eukaryota</taxon>
        <taxon>Viridiplantae</taxon>
        <taxon>Streptophyta</taxon>
        <taxon>Embryophyta</taxon>
        <taxon>Tracheophyta</taxon>
        <taxon>Spermatophyta</taxon>
        <taxon>Magnoliopsida</taxon>
        <taxon>Liliopsida</taxon>
        <taxon>Asparagales</taxon>
        <taxon>Asparagaceae</taxon>
        <taxon>Asparagoideae</taxon>
        <taxon>Asparagus</taxon>
    </lineage>
</organism>
<dbReference type="EMBL" id="CM007383">
    <property type="protein sequence ID" value="ONK76228.1"/>
    <property type="molecule type" value="Genomic_DNA"/>
</dbReference>
<dbReference type="Proteomes" id="UP000243459">
    <property type="component" value="Chromosome 3"/>
</dbReference>
<keyword evidence="1" id="KW-0812">Transmembrane</keyword>
<keyword evidence="1" id="KW-1133">Transmembrane helix</keyword>
<reference evidence="3" key="1">
    <citation type="journal article" date="2017" name="Nat. Commun.">
        <title>The asparagus genome sheds light on the origin and evolution of a young Y chromosome.</title>
        <authorList>
            <person name="Harkess A."/>
            <person name="Zhou J."/>
            <person name="Xu C."/>
            <person name="Bowers J.E."/>
            <person name="Van der Hulst R."/>
            <person name="Ayyampalayam S."/>
            <person name="Mercati F."/>
            <person name="Riccardi P."/>
            <person name="McKain M.R."/>
            <person name="Kakrana A."/>
            <person name="Tang H."/>
            <person name="Ray J."/>
            <person name="Groenendijk J."/>
            <person name="Arikit S."/>
            <person name="Mathioni S.M."/>
            <person name="Nakano M."/>
            <person name="Shan H."/>
            <person name="Telgmann-Rauber A."/>
            <person name="Kanno A."/>
            <person name="Yue Z."/>
            <person name="Chen H."/>
            <person name="Li W."/>
            <person name="Chen Y."/>
            <person name="Xu X."/>
            <person name="Zhang Y."/>
            <person name="Luo S."/>
            <person name="Chen H."/>
            <person name="Gao J."/>
            <person name="Mao Z."/>
            <person name="Pires J.C."/>
            <person name="Luo M."/>
            <person name="Kudrna D."/>
            <person name="Wing R.A."/>
            <person name="Meyers B.C."/>
            <person name="Yi K."/>
            <person name="Kong H."/>
            <person name="Lavrijsen P."/>
            <person name="Sunseri F."/>
            <person name="Falavigna A."/>
            <person name="Ye Y."/>
            <person name="Leebens-Mack J.H."/>
            <person name="Chen G."/>
        </authorList>
    </citation>
    <scope>NUCLEOTIDE SEQUENCE [LARGE SCALE GENOMIC DNA]</scope>
    <source>
        <strain evidence="3">cv. DH0086</strain>
    </source>
</reference>
<evidence type="ECO:0000313" key="2">
    <source>
        <dbReference type="EMBL" id="ONK76228.1"/>
    </source>
</evidence>
<accession>A0A5P1FCY0</accession>
<dbReference type="OMA" id="CWNELSA"/>
<evidence type="ECO:0000313" key="3">
    <source>
        <dbReference type="Proteomes" id="UP000243459"/>
    </source>
</evidence>
<sequence>MFFPTNFLCWWIDHNGRLLRTLADVATEGGFLSMEQVLYNALCFGVAVAATAAFTIYSKRALQTLKAGEGFMCWNELSARLVPSISFGK</sequence>
<name>A0A5P1FCY0_ASPOF</name>
<proteinExistence type="predicted"/>
<keyword evidence="1" id="KW-0472">Membrane</keyword>
<dbReference type="AlphaFoldDB" id="A0A5P1FCY0"/>
<keyword evidence="3" id="KW-1185">Reference proteome</keyword>
<protein>
    <submittedName>
        <fullName evidence="2">Uncharacterized protein</fullName>
    </submittedName>
</protein>
<dbReference type="Gramene" id="ONK76228">
    <property type="protein sequence ID" value="ONK76228"/>
    <property type="gene ID" value="A4U43_C03F25350"/>
</dbReference>
<feature type="transmembrane region" description="Helical" evidence="1">
    <location>
        <begin position="37"/>
        <end position="57"/>
    </location>
</feature>